<feature type="domain" description="DUF397" evidence="1">
    <location>
        <begin position="5"/>
        <end position="56"/>
    </location>
</feature>
<name>A0A941B698_9ACTN</name>
<dbReference type="RefSeq" id="WP_210882197.1">
    <property type="nucleotide sequence ID" value="NZ_JAGPYQ010000001.1"/>
</dbReference>
<evidence type="ECO:0000313" key="2">
    <source>
        <dbReference type="EMBL" id="MBQ0848682.1"/>
    </source>
</evidence>
<dbReference type="AlphaFoldDB" id="A0A941B698"/>
<proteinExistence type="predicted"/>
<dbReference type="Proteomes" id="UP000677413">
    <property type="component" value="Unassembled WGS sequence"/>
</dbReference>
<dbReference type="InterPro" id="IPR007278">
    <property type="entry name" value="DUF397"/>
</dbReference>
<gene>
    <name evidence="2" type="ORF">J8N05_10725</name>
</gene>
<keyword evidence="3" id="KW-1185">Reference proteome</keyword>
<reference evidence="2 3" key="1">
    <citation type="submission" date="2021-04" db="EMBL/GenBank/DDBJ databases">
        <authorList>
            <person name="Tang X."/>
            <person name="Zhou X."/>
            <person name="Chen X."/>
            <person name="Cernava T."/>
            <person name="Zhang C."/>
        </authorList>
    </citation>
    <scope>NUCLEOTIDE SEQUENCE [LARGE SCALE GENOMIC DNA]</scope>
    <source>
        <strain evidence="2 3">BH-SS-21</strain>
    </source>
</reference>
<accession>A0A941B698</accession>
<organism evidence="2 3">
    <name type="scientific">Streptomyces liliiviolaceus</name>
    <dbReference type="NCBI Taxonomy" id="2823109"/>
    <lineage>
        <taxon>Bacteria</taxon>
        <taxon>Bacillati</taxon>
        <taxon>Actinomycetota</taxon>
        <taxon>Actinomycetes</taxon>
        <taxon>Kitasatosporales</taxon>
        <taxon>Streptomycetaceae</taxon>
        <taxon>Streptomyces</taxon>
    </lineage>
</organism>
<comment type="caution">
    <text evidence="2">The sequence shown here is derived from an EMBL/GenBank/DDBJ whole genome shotgun (WGS) entry which is preliminary data.</text>
</comment>
<dbReference type="Pfam" id="PF04149">
    <property type="entry name" value="DUF397"/>
    <property type="match status" value="1"/>
</dbReference>
<sequence length="72" mass="7602">MHATDWQKSTYSGDGSNCVCVAATPAGTVALRESDAPDTTLITTRARLGELIRSLKTFESRAQADSRGTGAE</sequence>
<evidence type="ECO:0000313" key="3">
    <source>
        <dbReference type="Proteomes" id="UP000677413"/>
    </source>
</evidence>
<evidence type="ECO:0000259" key="1">
    <source>
        <dbReference type="Pfam" id="PF04149"/>
    </source>
</evidence>
<dbReference type="EMBL" id="JAGPYQ010000001">
    <property type="protein sequence ID" value="MBQ0848682.1"/>
    <property type="molecule type" value="Genomic_DNA"/>
</dbReference>
<protein>
    <submittedName>
        <fullName evidence="2">DUF397 domain-containing protein</fullName>
    </submittedName>
</protein>